<evidence type="ECO:0000313" key="3">
    <source>
        <dbReference type="Proteomes" id="UP000019443"/>
    </source>
</evidence>
<dbReference type="EMBL" id="HG916852">
    <property type="protein sequence ID" value="CDM57961.1"/>
    <property type="molecule type" value="Genomic_DNA"/>
</dbReference>
<organism evidence="2 3">
    <name type="scientific">Rhizobium favelukesii</name>
    <dbReference type="NCBI Taxonomy" id="348824"/>
    <lineage>
        <taxon>Bacteria</taxon>
        <taxon>Pseudomonadati</taxon>
        <taxon>Pseudomonadota</taxon>
        <taxon>Alphaproteobacteria</taxon>
        <taxon>Hyphomicrobiales</taxon>
        <taxon>Rhizobiaceae</taxon>
        <taxon>Rhizobium/Agrobacterium group</taxon>
        <taxon>Rhizobium</taxon>
    </lineage>
</organism>
<keyword evidence="3" id="KW-1185">Reference proteome</keyword>
<proteinExistence type="predicted"/>
<feature type="domain" description="YjiS-like" evidence="1">
    <location>
        <begin position="70"/>
        <end position="105"/>
    </location>
</feature>
<gene>
    <name evidence="2" type="ORF">LPU83_2304</name>
</gene>
<reference evidence="2" key="1">
    <citation type="submission" date="2013-11" db="EMBL/GenBank/DDBJ databases">
        <title>Draft genome sequence of the broad-host-range Rhizobium sp. LPU83 strain, a member of the low-genetic diversity Oregon-like Rhizobium sp. group.</title>
        <authorList>
            <person name="Wibberg D."/>
            <person name="Puehler A."/>
            <person name="Schlueter A."/>
        </authorList>
    </citation>
    <scope>NUCLEOTIDE SEQUENCE [LARGE SCALE GENOMIC DNA]</scope>
    <source>
        <strain evidence="2">LPU83</strain>
    </source>
</reference>
<protein>
    <recommendedName>
        <fullName evidence="1">YjiS-like domain-containing protein</fullName>
    </recommendedName>
</protein>
<dbReference type="PATRIC" id="fig|348824.6.peg.2486"/>
<dbReference type="InterPro" id="IPR009506">
    <property type="entry name" value="YjiS-like"/>
</dbReference>
<dbReference type="KEGG" id="rhl:LPU83_2304"/>
<dbReference type="Proteomes" id="UP000019443">
    <property type="component" value="Chromosome"/>
</dbReference>
<dbReference type="AlphaFoldDB" id="W6RUJ9"/>
<dbReference type="Pfam" id="PF06568">
    <property type="entry name" value="YjiS-like"/>
    <property type="match status" value="1"/>
</dbReference>
<sequence>MMTILYIVTLKSSTLCPGRIQFCLENDMSAVPENEPAIAPLSSGVQSMQYRIPQDSVGASRAQALLQSAWHRLSSWHQKRETRRVLRDLTDDELLDIGITRAQAREEAGKSPFWD</sequence>
<evidence type="ECO:0000259" key="1">
    <source>
        <dbReference type="Pfam" id="PF06568"/>
    </source>
</evidence>
<evidence type="ECO:0000313" key="2">
    <source>
        <dbReference type="EMBL" id="CDM57961.1"/>
    </source>
</evidence>
<dbReference type="eggNOG" id="ENOG50313TE">
    <property type="taxonomic scope" value="Bacteria"/>
</dbReference>
<dbReference type="HOGENOM" id="CLU_169678_0_0_5"/>
<name>W6RUJ9_9HYPH</name>
<accession>W6RUJ9</accession>